<proteinExistence type="predicted"/>
<gene>
    <name evidence="1" type="ORF">ABB37_05216</name>
</gene>
<dbReference type="RefSeq" id="XP_015658689.1">
    <property type="nucleotide sequence ID" value="XM_015803173.1"/>
</dbReference>
<comment type="caution">
    <text evidence="1">The sequence shown here is derived from an EMBL/GenBank/DDBJ whole genome shotgun (WGS) entry which is preliminary data.</text>
</comment>
<dbReference type="AlphaFoldDB" id="A0A0M9G139"/>
<protein>
    <submittedName>
        <fullName evidence="1">Uncharacterized protein</fullName>
    </submittedName>
</protein>
<dbReference type="EMBL" id="LGTL01000009">
    <property type="protein sequence ID" value="KPA80250.1"/>
    <property type="molecule type" value="Genomic_DNA"/>
</dbReference>
<evidence type="ECO:0000313" key="1">
    <source>
        <dbReference type="EMBL" id="KPA80250.1"/>
    </source>
</evidence>
<sequence>MQAEAHAVHLAYRALAAHLRSIRLHVYVDNASVGYSPRKRLAKATAIAAALQAIELFEREVNVHATYTYTRSGLNPADAPSRGRRLTDFDWANQSKTFKWTLRYKSGDTIRQN</sequence>
<dbReference type="GeneID" id="26905506"/>
<name>A0A0M9G139_LEPPY</name>
<organism evidence="1 2">
    <name type="scientific">Leptomonas pyrrhocoris</name>
    <name type="common">Firebug parasite</name>
    <dbReference type="NCBI Taxonomy" id="157538"/>
    <lineage>
        <taxon>Eukaryota</taxon>
        <taxon>Discoba</taxon>
        <taxon>Euglenozoa</taxon>
        <taxon>Kinetoplastea</taxon>
        <taxon>Metakinetoplastina</taxon>
        <taxon>Trypanosomatida</taxon>
        <taxon>Trypanosomatidae</taxon>
        <taxon>Leishmaniinae</taxon>
        <taxon>Leptomonas</taxon>
    </lineage>
</organism>
<evidence type="ECO:0000313" key="2">
    <source>
        <dbReference type="Proteomes" id="UP000037923"/>
    </source>
</evidence>
<dbReference type="Proteomes" id="UP000037923">
    <property type="component" value="Unassembled WGS sequence"/>
</dbReference>
<keyword evidence="2" id="KW-1185">Reference proteome</keyword>
<dbReference type="VEuPathDB" id="TriTrypDB:LpyrH10_09_3160"/>
<reference evidence="1 2" key="1">
    <citation type="submission" date="2015-07" db="EMBL/GenBank/DDBJ databases">
        <title>High-quality genome of monoxenous trypanosomatid Leptomonas pyrrhocoris.</title>
        <authorList>
            <person name="Flegontov P."/>
            <person name="Butenko A."/>
            <person name="Firsov S."/>
            <person name="Vlcek C."/>
            <person name="Logacheva M.D."/>
            <person name="Field M."/>
            <person name="Filatov D."/>
            <person name="Flegontova O."/>
            <person name="Gerasimov E."/>
            <person name="Jackson A.P."/>
            <person name="Kelly S."/>
            <person name="Opperdoes F."/>
            <person name="O'Reilly A."/>
            <person name="Votypka J."/>
            <person name="Yurchenko V."/>
            <person name="Lukes J."/>
        </authorList>
    </citation>
    <scope>NUCLEOTIDE SEQUENCE [LARGE SCALE GENOMIC DNA]</scope>
    <source>
        <strain evidence="1">H10</strain>
    </source>
</reference>
<accession>A0A0M9G139</accession>